<keyword evidence="3" id="KW-0010">Activator</keyword>
<evidence type="ECO:0000259" key="5">
    <source>
        <dbReference type="PROSITE" id="PS50042"/>
    </source>
</evidence>
<keyword evidence="8" id="KW-1185">Reference proteome</keyword>
<dbReference type="Pfam" id="PF00027">
    <property type="entry name" value="cNMP_binding"/>
    <property type="match status" value="1"/>
</dbReference>
<dbReference type="InterPro" id="IPR000595">
    <property type="entry name" value="cNMP-bd_dom"/>
</dbReference>
<dbReference type="PANTHER" id="PTHR24567">
    <property type="entry name" value="CRP FAMILY TRANSCRIPTIONAL REGULATORY PROTEIN"/>
    <property type="match status" value="1"/>
</dbReference>
<dbReference type="RefSeq" id="WP_213412804.1">
    <property type="nucleotide sequence ID" value="NZ_BOVK01000038.1"/>
</dbReference>
<comment type="caution">
    <text evidence="7">The sequence shown here is derived from an EMBL/GenBank/DDBJ whole genome shotgun (WGS) entry which is preliminary data.</text>
</comment>
<dbReference type="Gene3D" id="1.10.10.10">
    <property type="entry name" value="Winged helix-like DNA-binding domain superfamily/Winged helix DNA-binding domain"/>
    <property type="match status" value="1"/>
</dbReference>
<dbReference type="Pfam" id="PF13545">
    <property type="entry name" value="HTH_Crp_2"/>
    <property type="match status" value="1"/>
</dbReference>
<evidence type="ECO:0000256" key="1">
    <source>
        <dbReference type="ARBA" id="ARBA00023015"/>
    </source>
</evidence>
<evidence type="ECO:0000313" key="7">
    <source>
        <dbReference type="EMBL" id="GIQ70018.1"/>
    </source>
</evidence>
<dbReference type="PROSITE" id="PS51063">
    <property type="entry name" value="HTH_CRP_2"/>
    <property type="match status" value="1"/>
</dbReference>
<dbReference type="GO" id="GO:0005829">
    <property type="term" value="C:cytosol"/>
    <property type="evidence" value="ECO:0007669"/>
    <property type="project" value="TreeGrafter"/>
</dbReference>
<dbReference type="Gene3D" id="2.60.120.10">
    <property type="entry name" value="Jelly Rolls"/>
    <property type="match status" value="1"/>
</dbReference>
<protein>
    <submittedName>
        <fullName evidence="7">Transcriptional regulator</fullName>
    </submittedName>
</protein>
<dbReference type="InterPro" id="IPR012318">
    <property type="entry name" value="HTH_CRP"/>
</dbReference>
<dbReference type="CDD" id="cd00038">
    <property type="entry name" value="CAP_ED"/>
    <property type="match status" value="1"/>
</dbReference>
<gene>
    <name evidence="7" type="ORF">XYCOK13_28420</name>
</gene>
<keyword evidence="1" id="KW-0805">Transcription regulation</keyword>
<organism evidence="7 8">
    <name type="scientific">Xylanibacillus composti</name>
    <dbReference type="NCBI Taxonomy" id="1572762"/>
    <lineage>
        <taxon>Bacteria</taxon>
        <taxon>Bacillati</taxon>
        <taxon>Bacillota</taxon>
        <taxon>Bacilli</taxon>
        <taxon>Bacillales</taxon>
        <taxon>Paenibacillaceae</taxon>
        <taxon>Xylanibacillus</taxon>
    </lineage>
</organism>
<evidence type="ECO:0000313" key="8">
    <source>
        <dbReference type="Proteomes" id="UP000677918"/>
    </source>
</evidence>
<dbReference type="InterPro" id="IPR014710">
    <property type="entry name" value="RmlC-like_jellyroll"/>
</dbReference>
<dbReference type="SUPFAM" id="SSF46785">
    <property type="entry name" value="Winged helix' DNA-binding domain"/>
    <property type="match status" value="1"/>
</dbReference>
<dbReference type="InterPro" id="IPR036390">
    <property type="entry name" value="WH_DNA-bd_sf"/>
</dbReference>
<sequence>MFASVVDTPFFKDMIAESHKKLVESMFTERHYPKGQVLYFHGDEGNEMYIVKSGTLKIYRQNEEQEIIFGHQFPGEVIGELEVFHYDNRRTASVAALEETVLWMIKKPDLLELTKLYPDILRKTIFILSERLSQADRKVEYLAFLDIRVRVANLLIDLYINFGLSTSEGSKINWKFTQQHLASMIGSGRESTARTMKELQREGILDIRRRYIYILDIQALQNIAGRKADMDENSKWHNTHVYDSSSN</sequence>
<dbReference type="AlphaFoldDB" id="A0A8J4H305"/>
<feature type="domain" description="HTH crp-type" evidence="6">
    <location>
        <begin position="145"/>
        <end position="218"/>
    </location>
</feature>
<dbReference type="SMART" id="SM00419">
    <property type="entry name" value="HTH_CRP"/>
    <property type="match status" value="1"/>
</dbReference>
<dbReference type="EMBL" id="BOVK01000038">
    <property type="protein sequence ID" value="GIQ70018.1"/>
    <property type="molecule type" value="Genomic_DNA"/>
</dbReference>
<dbReference type="InterPro" id="IPR036388">
    <property type="entry name" value="WH-like_DNA-bd_sf"/>
</dbReference>
<dbReference type="SMART" id="SM00100">
    <property type="entry name" value="cNMP"/>
    <property type="match status" value="1"/>
</dbReference>
<feature type="domain" description="Cyclic nucleotide-binding" evidence="5">
    <location>
        <begin position="10"/>
        <end position="131"/>
    </location>
</feature>
<evidence type="ECO:0000256" key="2">
    <source>
        <dbReference type="ARBA" id="ARBA00023125"/>
    </source>
</evidence>
<dbReference type="SUPFAM" id="SSF51206">
    <property type="entry name" value="cAMP-binding domain-like"/>
    <property type="match status" value="1"/>
</dbReference>
<reference evidence="7" key="1">
    <citation type="submission" date="2021-04" db="EMBL/GenBank/DDBJ databases">
        <title>Draft genome sequence of Xylanibacillus composti strain K13.</title>
        <authorList>
            <person name="Uke A."/>
            <person name="Chhe C."/>
            <person name="Baramee S."/>
            <person name="Kosugi A."/>
        </authorList>
    </citation>
    <scope>NUCLEOTIDE SEQUENCE</scope>
    <source>
        <strain evidence="7">K13</strain>
    </source>
</reference>
<keyword evidence="4" id="KW-0804">Transcription</keyword>
<dbReference type="GO" id="GO:0003677">
    <property type="term" value="F:DNA binding"/>
    <property type="evidence" value="ECO:0007669"/>
    <property type="project" value="UniProtKB-KW"/>
</dbReference>
<evidence type="ECO:0000259" key="6">
    <source>
        <dbReference type="PROSITE" id="PS51063"/>
    </source>
</evidence>
<name>A0A8J4H305_9BACL</name>
<proteinExistence type="predicted"/>
<dbReference type="Proteomes" id="UP000677918">
    <property type="component" value="Unassembled WGS sequence"/>
</dbReference>
<accession>A0A8J4H305</accession>
<dbReference type="PROSITE" id="PS50042">
    <property type="entry name" value="CNMP_BINDING_3"/>
    <property type="match status" value="1"/>
</dbReference>
<evidence type="ECO:0000256" key="4">
    <source>
        <dbReference type="ARBA" id="ARBA00023163"/>
    </source>
</evidence>
<keyword evidence="2" id="KW-0238">DNA-binding</keyword>
<dbReference type="InterPro" id="IPR018490">
    <property type="entry name" value="cNMP-bd_dom_sf"/>
</dbReference>
<dbReference type="InterPro" id="IPR050397">
    <property type="entry name" value="Env_Response_Regulators"/>
</dbReference>
<dbReference type="PANTHER" id="PTHR24567:SF74">
    <property type="entry name" value="HTH-TYPE TRANSCRIPTIONAL REGULATOR ARCR"/>
    <property type="match status" value="1"/>
</dbReference>
<evidence type="ECO:0000256" key="3">
    <source>
        <dbReference type="ARBA" id="ARBA00023159"/>
    </source>
</evidence>
<dbReference type="GO" id="GO:0003700">
    <property type="term" value="F:DNA-binding transcription factor activity"/>
    <property type="evidence" value="ECO:0007669"/>
    <property type="project" value="TreeGrafter"/>
</dbReference>